<dbReference type="AlphaFoldDB" id="A0A6J4KUS9"/>
<dbReference type="SUPFAM" id="SSF53383">
    <property type="entry name" value="PLP-dependent transferases"/>
    <property type="match status" value="1"/>
</dbReference>
<dbReference type="PANTHER" id="PTHR43807:SF20">
    <property type="entry name" value="FI04487P"/>
    <property type="match status" value="1"/>
</dbReference>
<keyword evidence="5" id="KW-0663">Pyridoxal phosphate</keyword>
<sequence length="385" mass="41066">MKRLAQRVSGIDTTIFATMSELAIRTGSVNLGQGFPDTDGPDEVREAAVAALRGGRNQYAPGAGVPELRRAVAAHQRRWYGMQVDPDTEVVVTTGATEAVAAALLALVDPGDEVVVLEPYYDSYPAGIALAGGVRRAVALLAPEFRVDLDGLRAAITPRTTAILLNSPHNPTGAVLTEHELAGVARLAVEHDLLVISDEVYEHLVFDGRRHVPIATLPGMAERTLTISSAGKTFSFTGWKVGWAVGPAPLVQAVTKAKQFLTYTSGAPLQPAVAVALGLPDAFYTQVADSLQARRDQLCTGLAGLGLDVRVPEGTYFATTDVRALGVDDGMAFCLDLPHRAGVVAIPHSVFADDPQTGRSLVRWAFCKRPEVLDEALDRLRRVYA</sequence>
<name>A0A6J4KUS9_9ACTN</name>
<keyword evidence="3 7" id="KW-0032">Aminotransferase</keyword>
<proteinExistence type="inferred from homology"/>
<reference evidence="7" key="1">
    <citation type="submission" date="2020-02" db="EMBL/GenBank/DDBJ databases">
        <authorList>
            <person name="Meier V. D."/>
        </authorList>
    </citation>
    <scope>NUCLEOTIDE SEQUENCE</scope>
    <source>
        <strain evidence="7">AVDCRST_MAG29</strain>
    </source>
</reference>
<dbReference type="InterPro" id="IPR051326">
    <property type="entry name" value="Kynurenine-oxoglutarate_AT"/>
</dbReference>
<evidence type="ECO:0000256" key="3">
    <source>
        <dbReference type="ARBA" id="ARBA00022576"/>
    </source>
</evidence>
<dbReference type="NCBIfam" id="NF005855">
    <property type="entry name" value="PRK07777.1"/>
    <property type="match status" value="1"/>
</dbReference>
<dbReference type="CDD" id="cd00609">
    <property type="entry name" value="AAT_like"/>
    <property type="match status" value="1"/>
</dbReference>
<protein>
    <submittedName>
        <fullName evidence="7">Aspartate aminotransferase</fullName>
        <ecNumber evidence="7">2.6.1.1</ecNumber>
    </submittedName>
</protein>
<dbReference type="InterPro" id="IPR015424">
    <property type="entry name" value="PyrdxlP-dep_Trfase"/>
</dbReference>
<dbReference type="GO" id="GO:0016212">
    <property type="term" value="F:kynurenine-oxoglutarate transaminase activity"/>
    <property type="evidence" value="ECO:0007669"/>
    <property type="project" value="TreeGrafter"/>
</dbReference>
<comment type="similarity">
    <text evidence="2">Belongs to the class-I pyridoxal-phosphate-dependent aminotransferase family.</text>
</comment>
<dbReference type="Gene3D" id="3.40.640.10">
    <property type="entry name" value="Type I PLP-dependent aspartate aminotransferase-like (Major domain)"/>
    <property type="match status" value="1"/>
</dbReference>
<dbReference type="GO" id="GO:0005737">
    <property type="term" value="C:cytoplasm"/>
    <property type="evidence" value="ECO:0007669"/>
    <property type="project" value="TreeGrafter"/>
</dbReference>
<evidence type="ECO:0000256" key="1">
    <source>
        <dbReference type="ARBA" id="ARBA00001933"/>
    </source>
</evidence>
<dbReference type="EMBL" id="CADCUG010000010">
    <property type="protein sequence ID" value="CAA9315913.1"/>
    <property type="molecule type" value="Genomic_DNA"/>
</dbReference>
<evidence type="ECO:0000256" key="2">
    <source>
        <dbReference type="ARBA" id="ARBA00007441"/>
    </source>
</evidence>
<dbReference type="GO" id="GO:0030170">
    <property type="term" value="F:pyridoxal phosphate binding"/>
    <property type="evidence" value="ECO:0007669"/>
    <property type="project" value="InterPro"/>
</dbReference>
<dbReference type="Pfam" id="PF00155">
    <property type="entry name" value="Aminotran_1_2"/>
    <property type="match status" value="1"/>
</dbReference>
<dbReference type="Gene3D" id="3.90.1150.10">
    <property type="entry name" value="Aspartate Aminotransferase, domain 1"/>
    <property type="match status" value="1"/>
</dbReference>
<dbReference type="PANTHER" id="PTHR43807">
    <property type="entry name" value="FI04487P"/>
    <property type="match status" value="1"/>
</dbReference>
<dbReference type="InterPro" id="IPR015421">
    <property type="entry name" value="PyrdxlP-dep_Trfase_major"/>
</dbReference>
<evidence type="ECO:0000259" key="6">
    <source>
        <dbReference type="Pfam" id="PF00155"/>
    </source>
</evidence>
<organism evidence="7">
    <name type="scientific">uncultured Nocardioidaceae bacterium</name>
    <dbReference type="NCBI Taxonomy" id="253824"/>
    <lineage>
        <taxon>Bacteria</taxon>
        <taxon>Bacillati</taxon>
        <taxon>Actinomycetota</taxon>
        <taxon>Actinomycetes</taxon>
        <taxon>Propionibacteriales</taxon>
        <taxon>Nocardioidaceae</taxon>
        <taxon>environmental samples</taxon>
    </lineage>
</organism>
<dbReference type="FunFam" id="3.40.640.10:FF:000033">
    <property type="entry name" value="Aspartate aminotransferase"/>
    <property type="match status" value="1"/>
</dbReference>
<gene>
    <name evidence="7" type="ORF">AVDCRST_MAG29-115</name>
</gene>
<dbReference type="GO" id="GO:0004069">
    <property type="term" value="F:L-aspartate:2-oxoglutarate aminotransferase activity"/>
    <property type="evidence" value="ECO:0007669"/>
    <property type="project" value="UniProtKB-EC"/>
</dbReference>
<evidence type="ECO:0000256" key="4">
    <source>
        <dbReference type="ARBA" id="ARBA00022679"/>
    </source>
</evidence>
<keyword evidence="4 7" id="KW-0808">Transferase</keyword>
<comment type="cofactor">
    <cofactor evidence="1">
        <name>pyridoxal 5'-phosphate</name>
        <dbReference type="ChEBI" id="CHEBI:597326"/>
    </cofactor>
</comment>
<accession>A0A6J4KUS9</accession>
<dbReference type="InterPro" id="IPR015422">
    <property type="entry name" value="PyrdxlP-dep_Trfase_small"/>
</dbReference>
<evidence type="ECO:0000313" key="7">
    <source>
        <dbReference type="EMBL" id="CAA9315913.1"/>
    </source>
</evidence>
<evidence type="ECO:0000256" key="5">
    <source>
        <dbReference type="ARBA" id="ARBA00022898"/>
    </source>
</evidence>
<feature type="domain" description="Aminotransferase class I/classII large" evidence="6">
    <location>
        <begin position="29"/>
        <end position="380"/>
    </location>
</feature>
<dbReference type="InterPro" id="IPR004839">
    <property type="entry name" value="Aminotransferase_I/II_large"/>
</dbReference>
<dbReference type="EC" id="2.6.1.1" evidence="7"/>